<organism evidence="7 8">
    <name type="scientific">Thiocapsa marina 5811</name>
    <dbReference type="NCBI Taxonomy" id="768671"/>
    <lineage>
        <taxon>Bacteria</taxon>
        <taxon>Pseudomonadati</taxon>
        <taxon>Pseudomonadota</taxon>
        <taxon>Gammaproteobacteria</taxon>
        <taxon>Chromatiales</taxon>
        <taxon>Chromatiaceae</taxon>
        <taxon>Thiocapsa</taxon>
    </lineage>
</organism>
<evidence type="ECO:0000256" key="2">
    <source>
        <dbReference type="ARBA" id="ARBA00010488"/>
    </source>
</evidence>
<dbReference type="Gene3D" id="3.40.50.12580">
    <property type="match status" value="1"/>
</dbReference>
<gene>
    <name evidence="7" type="ORF">ThimaDRAFT_3478</name>
</gene>
<keyword evidence="6" id="KW-0472">Membrane</keyword>
<proteinExistence type="inferred from homology"/>
<evidence type="ECO:0000313" key="8">
    <source>
        <dbReference type="Proteomes" id="UP000005459"/>
    </source>
</evidence>
<dbReference type="GO" id="GO:0047355">
    <property type="term" value="F:CDP-glycerol glycerophosphotransferase activity"/>
    <property type="evidence" value="ECO:0007669"/>
    <property type="project" value="InterPro"/>
</dbReference>
<dbReference type="Proteomes" id="UP000005459">
    <property type="component" value="Unassembled WGS sequence"/>
</dbReference>
<dbReference type="Pfam" id="PF04464">
    <property type="entry name" value="Glyphos_transf"/>
    <property type="match status" value="1"/>
</dbReference>
<keyword evidence="3" id="KW-1003">Cell membrane</keyword>
<keyword evidence="8" id="KW-1185">Reference proteome</keyword>
<dbReference type="GO" id="GO:0005886">
    <property type="term" value="C:plasma membrane"/>
    <property type="evidence" value="ECO:0007669"/>
    <property type="project" value="UniProtKB-SubCell"/>
</dbReference>
<reference evidence="7 8" key="1">
    <citation type="submission" date="2011-06" db="EMBL/GenBank/DDBJ databases">
        <title>The draft genome of Thiocapsa marina 5811.</title>
        <authorList>
            <consortium name="US DOE Joint Genome Institute (JGI-PGF)"/>
            <person name="Lucas S."/>
            <person name="Han J."/>
            <person name="Cheng J.-F."/>
            <person name="Goodwin L."/>
            <person name="Pitluck S."/>
            <person name="Peters L."/>
            <person name="Land M.L."/>
            <person name="Hauser L."/>
            <person name="Vogl K."/>
            <person name="Liu Z."/>
            <person name="Imhoff J."/>
            <person name="Thiel V."/>
            <person name="Frigaard N.-U."/>
            <person name="Bryant D."/>
            <person name="Woyke T.J."/>
        </authorList>
    </citation>
    <scope>NUCLEOTIDE SEQUENCE [LARGE SCALE GENOMIC DNA]</scope>
    <source>
        <strain evidence="7 8">5811</strain>
    </source>
</reference>
<evidence type="ECO:0000256" key="3">
    <source>
        <dbReference type="ARBA" id="ARBA00022475"/>
    </source>
</evidence>
<dbReference type="InterPro" id="IPR043149">
    <property type="entry name" value="TagF_N"/>
</dbReference>
<dbReference type="Gene3D" id="3.40.50.11820">
    <property type="match status" value="1"/>
</dbReference>
<evidence type="ECO:0000256" key="4">
    <source>
        <dbReference type="ARBA" id="ARBA00022679"/>
    </source>
</evidence>
<dbReference type="RefSeq" id="WP_007194350.1">
    <property type="nucleotide sequence ID" value="NZ_AFWV01000011.1"/>
</dbReference>
<dbReference type="OrthoDB" id="9802649at2"/>
<dbReference type="EMBL" id="AFWV01000011">
    <property type="protein sequence ID" value="EGV17446.1"/>
    <property type="molecule type" value="Genomic_DNA"/>
</dbReference>
<protein>
    <submittedName>
        <fullName evidence="7">CDP-glycerol:poly(Glycerophosphate) glycerophosphotransferase</fullName>
    </submittedName>
</protein>
<dbReference type="InterPro" id="IPR051612">
    <property type="entry name" value="Teichoic_Acid_Biosynth"/>
</dbReference>
<name>F9UEX5_9GAMM</name>
<dbReference type="PANTHER" id="PTHR37316">
    <property type="entry name" value="TEICHOIC ACID GLYCEROL-PHOSPHATE PRIMASE"/>
    <property type="match status" value="1"/>
</dbReference>
<dbReference type="STRING" id="768671.ThimaDRAFT_3478"/>
<evidence type="ECO:0000256" key="5">
    <source>
        <dbReference type="ARBA" id="ARBA00022944"/>
    </source>
</evidence>
<evidence type="ECO:0000256" key="6">
    <source>
        <dbReference type="ARBA" id="ARBA00023136"/>
    </source>
</evidence>
<dbReference type="InterPro" id="IPR007554">
    <property type="entry name" value="Glycerophosphate_synth"/>
</dbReference>
<dbReference type="PANTHER" id="PTHR37316:SF3">
    <property type="entry name" value="TEICHOIC ACID GLYCEROL-PHOSPHATE TRANSFERASE"/>
    <property type="match status" value="1"/>
</dbReference>
<evidence type="ECO:0000313" key="7">
    <source>
        <dbReference type="EMBL" id="EGV17446.1"/>
    </source>
</evidence>
<sequence>MRAPTFGNAVLETLIAFRQVLTALLGWVVGYPLTRLVPRDPHLILVIARPGFSDNSKYFYLYATEQLAGLGRVVLLTRDFSIWCRVVEAGGEAVAHPSWKSLYLLLRCGAVATDVSSWFDYGAYPLTSGAIRIQMWHGAPLKHIELALFERRLTQLPAWMGPLLRIQKAVIGRFPRYDLVVATSSGFIRDAFARSFRAREFDATGYPRNDILYGWPPAGSLARRLAGINLDHKTLRQVTEARQSGSTVCLYVPTFRKDMSCSVAEALDLGRLSSFAGRHRLLMVLKLHPFLHGMHSLLKYPHLIEYEAQADVYPLMPLTDILITDYSSIFFDFLLLDRPIVFFKHDLEEYLEHDRAMYFDFETMTPGVKCRTQDELEQALLSILSNQGDDNEAEIRERIRTYTHDWCDGQSAQRLIAACSRSRSGADGG</sequence>
<dbReference type="eggNOG" id="COG1887">
    <property type="taxonomic scope" value="Bacteria"/>
</dbReference>
<accession>F9UEX5</accession>
<dbReference type="SUPFAM" id="SSF53756">
    <property type="entry name" value="UDP-Glycosyltransferase/glycogen phosphorylase"/>
    <property type="match status" value="1"/>
</dbReference>
<dbReference type="GO" id="GO:0019350">
    <property type="term" value="P:teichoic acid biosynthetic process"/>
    <property type="evidence" value="ECO:0007669"/>
    <property type="project" value="UniProtKB-KW"/>
</dbReference>
<dbReference type="InterPro" id="IPR043148">
    <property type="entry name" value="TagF_C"/>
</dbReference>
<keyword evidence="5" id="KW-0777">Teichoic acid biosynthesis</keyword>
<comment type="subcellular location">
    <subcellularLocation>
        <location evidence="1">Cell membrane</location>
        <topology evidence="1">Peripheral membrane protein</topology>
    </subcellularLocation>
</comment>
<comment type="similarity">
    <text evidence="2">Belongs to the CDP-glycerol glycerophosphotransferase family.</text>
</comment>
<dbReference type="AlphaFoldDB" id="F9UEX5"/>
<evidence type="ECO:0000256" key="1">
    <source>
        <dbReference type="ARBA" id="ARBA00004202"/>
    </source>
</evidence>
<keyword evidence="4 7" id="KW-0808">Transferase</keyword>